<feature type="transmembrane region" description="Helical" evidence="8">
    <location>
        <begin position="124"/>
        <end position="147"/>
    </location>
</feature>
<sequence>MGAGVGYQRLGRRRLMIVALSFLLLVISFTCDILTGPAQLPLSDILSTIWSPDSASDSLRTIIWTFRFPTALMALLVGASLGVAGAEMQTILNNPLASPFTLGISAAASFGAALALVFGAGTFVFASTLLVPGFAFASALFGAMMIYGIGRMRGGSTETLIVGGVALHFIFSSGVAFLQYVASDDTLQAIVFWIFGSLQGATWSKVAILCVVLSAAMSLLATQAWRLTALRLGDIQARSMGVDVDRLRLQTLALISILTATAVCFTGAIGFVGLVAPHLSRASVGEDQRYFLPLSALYGALLVSVAAVICKLAIPGAIFPIGIATAALGAPFFAALALLKRRAYW</sequence>
<feature type="transmembrane region" description="Helical" evidence="8">
    <location>
        <begin position="159"/>
        <end position="182"/>
    </location>
</feature>
<comment type="subcellular location">
    <subcellularLocation>
        <location evidence="1">Cell membrane</location>
        <topology evidence="1">Multi-pass membrane protein</topology>
    </subcellularLocation>
</comment>
<gene>
    <name evidence="9" type="ORF">DSM3645_28442</name>
</gene>
<comment type="similarity">
    <text evidence="2">Belongs to the binding-protein-dependent transport system permease family. FecCD subfamily.</text>
</comment>
<feature type="transmembrane region" description="Helical" evidence="8">
    <location>
        <begin position="202"/>
        <end position="221"/>
    </location>
</feature>
<evidence type="ECO:0000256" key="3">
    <source>
        <dbReference type="ARBA" id="ARBA00022448"/>
    </source>
</evidence>
<feature type="transmembrane region" description="Helical" evidence="8">
    <location>
        <begin position="317"/>
        <end position="339"/>
    </location>
</feature>
<evidence type="ECO:0000256" key="6">
    <source>
        <dbReference type="ARBA" id="ARBA00022989"/>
    </source>
</evidence>
<dbReference type="AlphaFoldDB" id="A3ZPB0"/>
<dbReference type="GO" id="GO:0005886">
    <property type="term" value="C:plasma membrane"/>
    <property type="evidence" value="ECO:0007669"/>
    <property type="project" value="UniProtKB-SubCell"/>
</dbReference>
<dbReference type="PANTHER" id="PTHR30472:SF25">
    <property type="entry name" value="ABC TRANSPORTER PERMEASE PROTEIN MJ0876-RELATED"/>
    <property type="match status" value="1"/>
</dbReference>
<dbReference type="InterPro" id="IPR000522">
    <property type="entry name" value="ABC_transptr_permease_BtuC"/>
</dbReference>
<dbReference type="InterPro" id="IPR037294">
    <property type="entry name" value="ABC_BtuC-like"/>
</dbReference>
<keyword evidence="4" id="KW-1003">Cell membrane</keyword>
<dbReference type="Gene3D" id="1.10.3470.10">
    <property type="entry name" value="ABC transporter involved in vitamin B12 uptake, BtuC"/>
    <property type="match status" value="1"/>
</dbReference>
<proteinExistence type="inferred from homology"/>
<dbReference type="GO" id="GO:0033214">
    <property type="term" value="P:siderophore-iron import into cell"/>
    <property type="evidence" value="ECO:0007669"/>
    <property type="project" value="TreeGrafter"/>
</dbReference>
<feature type="transmembrane region" description="Helical" evidence="8">
    <location>
        <begin position="62"/>
        <end position="84"/>
    </location>
</feature>
<feature type="transmembrane region" description="Helical" evidence="8">
    <location>
        <begin position="15"/>
        <end position="42"/>
    </location>
</feature>
<feature type="transmembrane region" description="Helical" evidence="8">
    <location>
        <begin position="290"/>
        <end position="310"/>
    </location>
</feature>
<keyword evidence="7 8" id="KW-0472">Membrane</keyword>
<keyword evidence="6 8" id="KW-1133">Transmembrane helix</keyword>
<accession>A3ZPB0</accession>
<comment type="caution">
    <text evidence="9">The sequence shown here is derived from an EMBL/GenBank/DDBJ whole genome shotgun (WGS) entry which is preliminary data.</text>
</comment>
<evidence type="ECO:0000256" key="7">
    <source>
        <dbReference type="ARBA" id="ARBA00023136"/>
    </source>
</evidence>
<dbReference type="GO" id="GO:0022857">
    <property type="term" value="F:transmembrane transporter activity"/>
    <property type="evidence" value="ECO:0007669"/>
    <property type="project" value="InterPro"/>
</dbReference>
<evidence type="ECO:0000256" key="8">
    <source>
        <dbReference type="SAM" id="Phobius"/>
    </source>
</evidence>
<dbReference type="STRING" id="314230.DSM3645_28442"/>
<keyword evidence="5 8" id="KW-0812">Transmembrane</keyword>
<feature type="transmembrane region" description="Helical" evidence="8">
    <location>
        <begin position="252"/>
        <end position="278"/>
    </location>
</feature>
<feature type="transmembrane region" description="Helical" evidence="8">
    <location>
        <begin position="96"/>
        <end position="118"/>
    </location>
</feature>
<dbReference type="HOGENOM" id="CLU_013016_0_0_0"/>
<evidence type="ECO:0000256" key="2">
    <source>
        <dbReference type="ARBA" id="ARBA00007935"/>
    </source>
</evidence>
<dbReference type="Pfam" id="PF01032">
    <property type="entry name" value="FecCD"/>
    <property type="match status" value="1"/>
</dbReference>
<evidence type="ECO:0000313" key="10">
    <source>
        <dbReference type="Proteomes" id="UP000004358"/>
    </source>
</evidence>
<reference evidence="9 10" key="1">
    <citation type="submission" date="2006-02" db="EMBL/GenBank/DDBJ databases">
        <authorList>
            <person name="Amann R."/>
            <person name="Ferriera S."/>
            <person name="Johnson J."/>
            <person name="Kravitz S."/>
            <person name="Halpern A."/>
            <person name="Remington K."/>
            <person name="Beeson K."/>
            <person name="Tran B."/>
            <person name="Rogers Y.-H."/>
            <person name="Friedman R."/>
            <person name="Venter J.C."/>
        </authorList>
    </citation>
    <scope>NUCLEOTIDE SEQUENCE [LARGE SCALE GENOMIC DNA]</scope>
    <source>
        <strain evidence="9 10">DSM 3645</strain>
    </source>
</reference>
<evidence type="ECO:0000313" key="9">
    <source>
        <dbReference type="EMBL" id="EAQ81588.1"/>
    </source>
</evidence>
<dbReference type="CDD" id="cd06550">
    <property type="entry name" value="TM_ABC_iron-siderophores_like"/>
    <property type="match status" value="1"/>
</dbReference>
<dbReference type="FunFam" id="1.10.3470.10:FF:000001">
    <property type="entry name" value="Vitamin B12 ABC transporter permease BtuC"/>
    <property type="match status" value="1"/>
</dbReference>
<organism evidence="9 10">
    <name type="scientific">Blastopirellula marina DSM 3645</name>
    <dbReference type="NCBI Taxonomy" id="314230"/>
    <lineage>
        <taxon>Bacteria</taxon>
        <taxon>Pseudomonadati</taxon>
        <taxon>Planctomycetota</taxon>
        <taxon>Planctomycetia</taxon>
        <taxon>Pirellulales</taxon>
        <taxon>Pirellulaceae</taxon>
        <taxon>Blastopirellula</taxon>
    </lineage>
</organism>
<evidence type="ECO:0000256" key="4">
    <source>
        <dbReference type="ARBA" id="ARBA00022475"/>
    </source>
</evidence>
<evidence type="ECO:0000256" key="1">
    <source>
        <dbReference type="ARBA" id="ARBA00004651"/>
    </source>
</evidence>
<dbReference type="PANTHER" id="PTHR30472">
    <property type="entry name" value="FERRIC ENTEROBACTIN TRANSPORT SYSTEM PERMEASE PROTEIN"/>
    <property type="match status" value="1"/>
</dbReference>
<dbReference type="Proteomes" id="UP000004358">
    <property type="component" value="Unassembled WGS sequence"/>
</dbReference>
<dbReference type="eggNOG" id="COG0609">
    <property type="taxonomic scope" value="Bacteria"/>
</dbReference>
<dbReference type="EMBL" id="AANZ01000004">
    <property type="protein sequence ID" value="EAQ81588.1"/>
    <property type="molecule type" value="Genomic_DNA"/>
</dbReference>
<name>A3ZPB0_9BACT</name>
<protein>
    <submittedName>
        <fullName evidence="9">Fe(III) dicitrate ABC transporter, permease</fullName>
    </submittedName>
</protein>
<keyword evidence="3" id="KW-0813">Transport</keyword>
<dbReference type="SUPFAM" id="SSF81345">
    <property type="entry name" value="ABC transporter involved in vitamin B12 uptake, BtuC"/>
    <property type="match status" value="1"/>
</dbReference>
<evidence type="ECO:0000256" key="5">
    <source>
        <dbReference type="ARBA" id="ARBA00022692"/>
    </source>
</evidence>
<dbReference type="OrthoDB" id="9792889at2"/>